<evidence type="ECO:0000313" key="10">
    <source>
        <dbReference type="EMBL" id="QOR45722.1"/>
    </source>
</evidence>
<evidence type="ECO:0000256" key="3">
    <source>
        <dbReference type="ARBA" id="ARBA00004892"/>
    </source>
</evidence>
<evidence type="ECO:0000256" key="6">
    <source>
        <dbReference type="ARBA" id="ARBA00023004"/>
    </source>
</evidence>
<evidence type="ECO:0000256" key="4">
    <source>
        <dbReference type="ARBA" id="ARBA00007389"/>
    </source>
</evidence>
<dbReference type="RefSeq" id="WP_197551221.1">
    <property type="nucleotide sequence ID" value="NZ_CP063213.1"/>
</dbReference>
<dbReference type="Proteomes" id="UP000595053">
    <property type="component" value="Chromosome"/>
</dbReference>
<dbReference type="PANTHER" id="PTHR30387">
    <property type="entry name" value="MANNONATE DEHYDRATASE"/>
    <property type="match status" value="1"/>
</dbReference>
<keyword evidence="8 9" id="KW-0456">Lyase</keyword>
<dbReference type="GO" id="GO:0008927">
    <property type="term" value="F:mannonate dehydratase activity"/>
    <property type="evidence" value="ECO:0007669"/>
    <property type="project" value="UniProtKB-UniRule"/>
</dbReference>
<sequence length="388" mass="42884">MKMTFRWYGEGFDPIPLQYIKQIPGMTGTMGVLSQYAAGEVWTKEEIAKMVDQVHAAGLECEVIESVNVHEDIKLGLDTRDELIANYCQTLENLAEYGIKVVIYNFMPVFDWLRTELAHVNEDGSTCLYYDHADIEGMTPQDIVNKTAEDSGGLTLPGWEPERLARLDEVMALYQDMTVDKLRENWKYFLDGIIPTCEKVGIRMACHPDDPAWDLFGIPRAYKNRDDIDAICGLNESDANALCLCSGSLGSNPANDVPAIFREFGKRGKIAAAHVRNVKYLGEKKFQEAAHWAADGNLDMHAIIEALYDYAPDVHVRPDHGRMIWGENGRPGYPLYDRALGAQYLLGLWDAIDAQRKAAGQAAGGQTASETGVDAAGSAGVADIVTEA</sequence>
<evidence type="ECO:0000256" key="7">
    <source>
        <dbReference type="ARBA" id="ARBA00023211"/>
    </source>
</evidence>
<comment type="cofactor">
    <cofactor evidence="9">
        <name>Fe(2+)</name>
        <dbReference type="ChEBI" id="CHEBI:29033"/>
    </cofactor>
    <cofactor evidence="9">
        <name>Mn(2+)</name>
        <dbReference type="ChEBI" id="CHEBI:29035"/>
    </cofactor>
</comment>
<keyword evidence="6 9" id="KW-0408">Iron</keyword>
<evidence type="ECO:0000256" key="1">
    <source>
        <dbReference type="ARBA" id="ARBA00001794"/>
    </source>
</evidence>
<reference evidence="10 11" key="1">
    <citation type="submission" date="2020-10" db="EMBL/GenBank/DDBJ databases">
        <title>Trueperella pecoris sp. nov. isolated from bovine and porcine specimens.</title>
        <authorList>
            <person name="Schoenecker L."/>
            <person name="Schnydrig P."/>
            <person name="Brodard I."/>
            <person name="Thomann A."/>
            <person name="Hemphill A."/>
            <person name="Rodriguez-Campos S."/>
            <person name="Perreten V."/>
            <person name="Jores J."/>
            <person name="Kittl S."/>
        </authorList>
    </citation>
    <scope>NUCLEOTIDE SEQUENCE [LARGE SCALE GENOMIC DNA]</scope>
    <source>
        <strain evidence="10 11">15A0121</strain>
    </source>
</reference>
<comment type="pathway">
    <text evidence="3 9">Carbohydrate metabolism; pentose and glucuronate interconversion.</text>
</comment>
<dbReference type="Pfam" id="PF03786">
    <property type="entry name" value="UxuA"/>
    <property type="match status" value="1"/>
</dbReference>
<dbReference type="EC" id="4.2.1.8" evidence="5 9"/>
<evidence type="ECO:0000313" key="11">
    <source>
        <dbReference type="Proteomes" id="UP000595053"/>
    </source>
</evidence>
<dbReference type="PANTHER" id="PTHR30387:SF2">
    <property type="entry name" value="MANNONATE DEHYDRATASE"/>
    <property type="match status" value="1"/>
</dbReference>
<evidence type="ECO:0000256" key="2">
    <source>
        <dbReference type="ARBA" id="ARBA00002713"/>
    </source>
</evidence>
<keyword evidence="7 9" id="KW-0464">Manganese</keyword>
<name>A0A7M1QUA4_9ACTO</name>
<dbReference type="Gene3D" id="3.20.20.150">
    <property type="entry name" value="Divalent-metal-dependent TIM barrel enzymes"/>
    <property type="match status" value="1"/>
</dbReference>
<evidence type="ECO:0000256" key="8">
    <source>
        <dbReference type="ARBA" id="ARBA00023239"/>
    </source>
</evidence>
<protein>
    <recommendedName>
        <fullName evidence="5 9">Mannonate dehydratase</fullName>
        <ecNumber evidence="5 9">4.2.1.8</ecNumber>
    </recommendedName>
    <alternativeName>
        <fullName evidence="9">D-mannonate hydro-lyase</fullName>
    </alternativeName>
</protein>
<gene>
    <name evidence="9 10" type="primary">uxuA</name>
    <name evidence="10" type="ORF">INS88_00330</name>
</gene>
<dbReference type="EMBL" id="CP063213">
    <property type="protein sequence ID" value="QOR45722.1"/>
    <property type="molecule type" value="Genomic_DNA"/>
</dbReference>
<dbReference type="AlphaFoldDB" id="A0A7M1QUA4"/>
<comment type="function">
    <text evidence="2 9">Catalyzes the dehydration of D-mannonate.</text>
</comment>
<evidence type="ECO:0000256" key="5">
    <source>
        <dbReference type="ARBA" id="ARBA00012927"/>
    </source>
</evidence>
<comment type="similarity">
    <text evidence="4 9">Belongs to the mannonate dehydratase family.</text>
</comment>
<dbReference type="GO" id="GO:0030145">
    <property type="term" value="F:manganese ion binding"/>
    <property type="evidence" value="ECO:0007669"/>
    <property type="project" value="TreeGrafter"/>
</dbReference>
<dbReference type="InterPro" id="IPR004628">
    <property type="entry name" value="Man_deHydtase"/>
</dbReference>
<dbReference type="NCBIfam" id="NF003027">
    <property type="entry name" value="PRK03906.1"/>
    <property type="match status" value="1"/>
</dbReference>
<comment type="catalytic activity">
    <reaction evidence="1 9">
        <text>D-mannonate = 2-dehydro-3-deoxy-D-gluconate + H2O</text>
        <dbReference type="Rhea" id="RHEA:20097"/>
        <dbReference type="ChEBI" id="CHEBI:15377"/>
        <dbReference type="ChEBI" id="CHEBI:17767"/>
        <dbReference type="ChEBI" id="CHEBI:57990"/>
        <dbReference type="EC" id="4.2.1.8"/>
    </reaction>
</comment>
<dbReference type="NCBIfam" id="TIGR00695">
    <property type="entry name" value="uxuA"/>
    <property type="match status" value="1"/>
</dbReference>
<dbReference type="UniPathway" id="UPA00246"/>
<dbReference type="SUPFAM" id="SSF51658">
    <property type="entry name" value="Xylose isomerase-like"/>
    <property type="match status" value="1"/>
</dbReference>
<dbReference type="HAMAP" id="MF_00106">
    <property type="entry name" value="UxuA"/>
    <property type="match status" value="1"/>
</dbReference>
<dbReference type="GO" id="GO:0042840">
    <property type="term" value="P:D-glucuronate catabolic process"/>
    <property type="evidence" value="ECO:0007669"/>
    <property type="project" value="TreeGrafter"/>
</dbReference>
<organism evidence="10 11">
    <name type="scientific">Trueperella pecoris</name>
    <dbReference type="NCBI Taxonomy" id="2733571"/>
    <lineage>
        <taxon>Bacteria</taxon>
        <taxon>Bacillati</taxon>
        <taxon>Actinomycetota</taxon>
        <taxon>Actinomycetes</taxon>
        <taxon>Actinomycetales</taxon>
        <taxon>Actinomycetaceae</taxon>
        <taxon>Trueperella</taxon>
    </lineage>
</organism>
<keyword evidence="11" id="KW-1185">Reference proteome</keyword>
<proteinExistence type="inferred from homology"/>
<dbReference type="GO" id="GO:0008198">
    <property type="term" value="F:ferrous iron binding"/>
    <property type="evidence" value="ECO:0007669"/>
    <property type="project" value="TreeGrafter"/>
</dbReference>
<accession>A0A7M1QUA4</accession>
<evidence type="ECO:0000256" key="9">
    <source>
        <dbReference type="HAMAP-Rule" id="MF_00106"/>
    </source>
</evidence>
<dbReference type="PIRSF" id="PIRSF016049">
    <property type="entry name" value="Man_dehyd"/>
    <property type="match status" value="1"/>
</dbReference>
<dbReference type="InterPro" id="IPR036237">
    <property type="entry name" value="Xyl_isomerase-like_sf"/>
</dbReference>